<evidence type="ECO:0000313" key="2">
    <source>
        <dbReference type="EMBL" id="KAF9466231.1"/>
    </source>
</evidence>
<accession>A0A9P5YE82</accession>
<dbReference type="InterPro" id="IPR043519">
    <property type="entry name" value="NT_sf"/>
</dbReference>
<protein>
    <recommendedName>
        <fullName evidence="1">Polymerase nucleotidyl transferase domain-containing protein</fullName>
    </recommendedName>
</protein>
<comment type="caution">
    <text evidence="2">The sequence shown here is derived from an EMBL/GenBank/DDBJ whole genome shotgun (WGS) entry which is preliminary data.</text>
</comment>
<organism evidence="2 3">
    <name type="scientific">Collybia nuda</name>
    <dbReference type="NCBI Taxonomy" id="64659"/>
    <lineage>
        <taxon>Eukaryota</taxon>
        <taxon>Fungi</taxon>
        <taxon>Dikarya</taxon>
        <taxon>Basidiomycota</taxon>
        <taxon>Agaricomycotina</taxon>
        <taxon>Agaricomycetes</taxon>
        <taxon>Agaricomycetidae</taxon>
        <taxon>Agaricales</taxon>
        <taxon>Tricholomatineae</taxon>
        <taxon>Clitocybaceae</taxon>
        <taxon>Collybia</taxon>
    </lineage>
</organism>
<dbReference type="Pfam" id="PF01909">
    <property type="entry name" value="NTP_transf_2"/>
    <property type="match status" value="1"/>
</dbReference>
<dbReference type="CDD" id="cd05403">
    <property type="entry name" value="NT_KNTase_like"/>
    <property type="match status" value="1"/>
</dbReference>
<feature type="non-terminal residue" evidence="2">
    <location>
        <position position="186"/>
    </location>
</feature>
<dbReference type="GO" id="GO:0016779">
    <property type="term" value="F:nucleotidyltransferase activity"/>
    <property type="evidence" value="ECO:0007669"/>
    <property type="project" value="InterPro"/>
</dbReference>
<dbReference type="InterPro" id="IPR002934">
    <property type="entry name" value="Polymerase_NTP_transf_dom"/>
</dbReference>
<dbReference type="Gene3D" id="3.30.460.10">
    <property type="entry name" value="Beta Polymerase, domain 2"/>
    <property type="match status" value="1"/>
</dbReference>
<dbReference type="SUPFAM" id="SSF81301">
    <property type="entry name" value="Nucleotidyltransferase"/>
    <property type="match status" value="1"/>
</dbReference>
<dbReference type="OrthoDB" id="3021704at2759"/>
<name>A0A9P5YE82_9AGAR</name>
<dbReference type="Proteomes" id="UP000807353">
    <property type="component" value="Unassembled WGS sequence"/>
</dbReference>
<evidence type="ECO:0000259" key="1">
    <source>
        <dbReference type="Pfam" id="PF01909"/>
    </source>
</evidence>
<reference evidence="2" key="1">
    <citation type="submission" date="2020-11" db="EMBL/GenBank/DDBJ databases">
        <authorList>
            <consortium name="DOE Joint Genome Institute"/>
            <person name="Ahrendt S."/>
            <person name="Riley R."/>
            <person name="Andreopoulos W."/>
            <person name="Labutti K."/>
            <person name="Pangilinan J."/>
            <person name="Ruiz-Duenas F.J."/>
            <person name="Barrasa J.M."/>
            <person name="Sanchez-Garcia M."/>
            <person name="Camarero S."/>
            <person name="Miyauchi S."/>
            <person name="Serrano A."/>
            <person name="Linde D."/>
            <person name="Babiker R."/>
            <person name="Drula E."/>
            <person name="Ayuso-Fernandez I."/>
            <person name="Pacheco R."/>
            <person name="Padilla G."/>
            <person name="Ferreira P."/>
            <person name="Barriuso J."/>
            <person name="Kellner H."/>
            <person name="Castanera R."/>
            <person name="Alfaro M."/>
            <person name="Ramirez L."/>
            <person name="Pisabarro A.G."/>
            <person name="Kuo A."/>
            <person name="Tritt A."/>
            <person name="Lipzen A."/>
            <person name="He G."/>
            <person name="Yan M."/>
            <person name="Ng V."/>
            <person name="Cullen D."/>
            <person name="Martin F."/>
            <person name="Rosso M.-N."/>
            <person name="Henrissat B."/>
            <person name="Hibbett D."/>
            <person name="Martinez A.T."/>
            <person name="Grigoriev I.V."/>
        </authorList>
    </citation>
    <scope>NUCLEOTIDE SEQUENCE</scope>
    <source>
        <strain evidence="2">CBS 247.69</strain>
    </source>
</reference>
<dbReference type="AlphaFoldDB" id="A0A9P5YE82"/>
<evidence type="ECO:0000313" key="3">
    <source>
        <dbReference type="Proteomes" id="UP000807353"/>
    </source>
</evidence>
<proteinExistence type="predicted"/>
<dbReference type="EMBL" id="MU150242">
    <property type="protein sequence ID" value="KAF9466231.1"/>
    <property type="molecule type" value="Genomic_DNA"/>
</dbReference>
<gene>
    <name evidence="2" type="ORF">BDZ94DRAFT_1251453</name>
</gene>
<feature type="domain" description="Polymerase nucleotidyl transferase" evidence="1">
    <location>
        <begin position="10"/>
        <end position="48"/>
    </location>
</feature>
<sequence length="186" mass="21275">MSEHISRIIRSLSLVDEKVIGIYLVGSRLWGTHSKLSDFDILVIIEDLLTPSHILKSRHKNQYDVTLLTKSVFIERIKQGSFIEILCCLIEGDEAVWRTGEPVKQLIPDIGILDAWVVERNHIDYEKAKKFWIKNKKEEAFKILQHIITATIVIKGIKQKAEIAGHLRHVALNLHELQTLVREGAG</sequence>
<keyword evidence="3" id="KW-1185">Reference proteome</keyword>